<comment type="subcellular location">
    <subcellularLocation>
        <location evidence="1">Nucleus</location>
    </subcellularLocation>
</comment>
<keyword evidence="3" id="KW-0863">Zinc-finger</keyword>
<keyword evidence="4" id="KW-0862">Zinc</keyword>
<dbReference type="AlphaFoldDB" id="A0ABC8XEK0"/>
<evidence type="ECO:0000313" key="11">
    <source>
        <dbReference type="EMBL" id="CAL4924284.1"/>
    </source>
</evidence>
<dbReference type="InterPro" id="IPR025525">
    <property type="entry name" value="hAT-like_transposase_RNase-H"/>
</dbReference>
<dbReference type="PANTHER" id="PTHR46481:SF10">
    <property type="entry name" value="ZINC FINGER BED DOMAIN-CONTAINING PROTEIN 39"/>
    <property type="match status" value="1"/>
</dbReference>
<gene>
    <name evidence="11" type="ORF">URODEC1_LOCUS22770</name>
</gene>
<keyword evidence="2" id="KW-0479">Metal-binding</keyword>
<sequence length="888" mass="101676">MAHRRRRRRRRCSSPAGPSRALEDDDLLADILLRLPPLPSTLPRVASVCRSWRRLVSDPGFLGRFRARHRRPPLLGAFTDSWGYPVFCSTMDPPDDIPYRRFPLWQNEGDSWELLGVRHGRVLIFNYTRRQFLVWDPATGDRRCVAAPPEFDGKEKSVCSGAVLCAAGEQGHAQHSECHSGPFQLVLIGFAKNERRAFACVYSSQTREWGNLSSTTLRYFDDCVASGSTLIGDSVYWLLDEIQSGILAFHLGTHSLDRFGIPEDMDTNCRARNYQIILAEGGALGIAALKSLVSFDMWERKVGDDGVASWVPWKTVKLEEMTGLSRDVRGHMIIDGYDEEDNVIFLWTDAGCFMVELESMKFRNLGEWSFTTNTNSAYHPYRSLYTSKGFPTDNQMVWNDCIEAFEEQKLKLQEVLETADCKISLTADMNETMGYMCVTCHFINADWKLQKKIIKFLVIEAPDNGVVIFNAILRSIQEWNIEQKIFGITIRNCAANETMVDMLKQNLVLKKVLPLEGKLLHNQCASHVINLIVSDGLKFVDSTVHKIRESVKYIESLKSHEIFEKIIVQEGISHEEWPYLGMPTNWNSTYWLLEMALPFKKAFDSLALQDANYTHAPSFEEWEKLGVVCRLLEVCYEATKVISCSSCPTSNLYFHEIWKIKLTLDREASEVDNDVQKMIKGMKRKFNKYWKKSYISLCIPIVLDPRFKYMFLEFRFQQAFGAAAGKSLRRVQKALRELFDEYSSQLNDCAEHGSNQDMSMDDDGPFADWCQYLSSNVEVLTELERYLTDRPIHLSDDFDILNWWTVYSPVYPTLARIARDVLAVPASTVASETVFNTGERVIGDSHSRLSTETVESLICLRNWCEDSGYQPSMRLATDFSDLLFCGRF</sequence>
<proteinExistence type="predicted"/>
<evidence type="ECO:0000313" key="12">
    <source>
        <dbReference type="Proteomes" id="UP001497457"/>
    </source>
</evidence>
<dbReference type="GO" id="GO:0003677">
    <property type="term" value="F:DNA binding"/>
    <property type="evidence" value="ECO:0007669"/>
    <property type="project" value="UniProtKB-KW"/>
</dbReference>
<dbReference type="SUPFAM" id="SSF81383">
    <property type="entry name" value="F-box domain"/>
    <property type="match status" value="1"/>
</dbReference>
<protein>
    <submittedName>
        <fullName evidence="11">Uncharacterized protein</fullName>
    </submittedName>
</protein>
<name>A0ABC8XEK0_9POAL</name>
<evidence type="ECO:0000259" key="9">
    <source>
        <dbReference type="Pfam" id="PF14372"/>
    </source>
</evidence>
<feature type="domain" description="F-box protein AT5G49610-like beta-propeller" evidence="10">
    <location>
        <begin position="116"/>
        <end position="380"/>
    </location>
</feature>
<dbReference type="InterPro" id="IPR052035">
    <property type="entry name" value="ZnF_BED_domain_contain"/>
</dbReference>
<dbReference type="Gene3D" id="1.20.1280.50">
    <property type="match status" value="1"/>
</dbReference>
<evidence type="ECO:0000256" key="5">
    <source>
        <dbReference type="ARBA" id="ARBA00023125"/>
    </source>
</evidence>
<evidence type="ECO:0000259" key="10">
    <source>
        <dbReference type="Pfam" id="PF23635"/>
    </source>
</evidence>
<dbReference type="Pfam" id="PF05699">
    <property type="entry name" value="Dimer_Tnp_hAT"/>
    <property type="match status" value="1"/>
</dbReference>
<keyword evidence="6" id="KW-0539">Nucleus</keyword>
<evidence type="ECO:0000256" key="4">
    <source>
        <dbReference type="ARBA" id="ARBA00022833"/>
    </source>
</evidence>
<dbReference type="Pfam" id="PF23635">
    <property type="entry name" value="Beta-prop_AT5G49610-like"/>
    <property type="match status" value="1"/>
</dbReference>
<dbReference type="InterPro" id="IPR056594">
    <property type="entry name" value="AT5G49610-like_b-prop"/>
</dbReference>
<feature type="domain" description="HAT C-terminal dimerisation" evidence="7">
    <location>
        <begin position="782"/>
        <end position="863"/>
    </location>
</feature>
<dbReference type="Proteomes" id="UP001497457">
    <property type="component" value="Chromosome 14rd"/>
</dbReference>
<evidence type="ECO:0000256" key="6">
    <source>
        <dbReference type="ARBA" id="ARBA00023242"/>
    </source>
</evidence>
<keyword evidence="12" id="KW-1185">Reference proteome</keyword>
<feature type="domain" description="F-box" evidence="8">
    <location>
        <begin position="25"/>
        <end position="61"/>
    </location>
</feature>
<dbReference type="EMBL" id="OZ075124">
    <property type="protein sequence ID" value="CAL4924284.1"/>
    <property type="molecule type" value="Genomic_DNA"/>
</dbReference>
<evidence type="ECO:0000256" key="1">
    <source>
        <dbReference type="ARBA" id="ARBA00004123"/>
    </source>
</evidence>
<dbReference type="SUPFAM" id="SSF53098">
    <property type="entry name" value="Ribonuclease H-like"/>
    <property type="match status" value="1"/>
</dbReference>
<dbReference type="InterPro" id="IPR001810">
    <property type="entry name" value="F-box_dom"/>
</dbReference>
<dbReference type="InterPro" id="IPR012337">
    <property type="entry name" value="RNaseH-like_sf"/>
</dbReference>
<organism evidence="11 12">
    <name type="scientific">Urochloa decumbens</name>
    <dbReference type="NCBI Taxonomy" id="240449"/>
    <lineage>
        <taxon>Eukaryota</taxon>
        <taxon>Viridiplantae</taxon>
        <taxon>Streptophyta</taxon>
        <taxon>Embryophyta</taxon>
        <taxon>Tracheophyta</taxon>
        <taxon>Spermatophyta</taxon>
        <taxon>Magnoliopsida</taxon>
        <taxon>Liliopsida</taxon>
        <taxon>Poales</taxon>
        <taxon>Poaceae</taxon>
        <taxon>PACMAD clade</taxon>
        <taxon>Panicoideae</taxon>
        <taxon>Panicodae</taxon>
        <taxon>Paniceae</taxon>
        <taxon>Melinidinae</taxon>
        <taxon>Urochloa</taxon>
    </lineage>
</organism>
<evidence type="ECO:0000256" key="2">
    <source>
        <dbReference type="ARBA" id="ARBA00022723"/>
    </source>
</evidence>
<evidence type="ECO:0000259" key="7">
    <source>
        <dbReference type="Pfam" id="PF05699"/>
    </source>
</evidence>
<dbReference type="InterPro" id="IPR008906">
    <property type="entry name" value="HATC_C_dom"/>
</dbReference>
<evidence type="ECO:0000259" key="8">
    <source>
        <dbReference type="Pfam" id="PF12937"/>
    </source>
</evidence>
<dbReference type="GO" id="GO:0008270">
    <property type="term" value="F:zinc ion binding"/>
    <property type="evidence" value="ECO:0007669"/>
    <property type="project" value="UniProtKB-KW"/>
</dbReference>
<accession>A0ABC8XEK0</accession>
<dbReference type="Pfam" id="PF12937">
    <property type="entry name" value="F-box-like"/>
    <property type="match status" value="1"/>
</dbReference>
<dbReference type="GO" id="GO:0005634">
    <property type="term" value="C:nucleus"/>
    <property type="evidence" value="ECO:0007669"/>
    <property type="project" value="UniProtKB-SubCell"/>
</dbReference>
<dbReference type="PANTHER" id="PTHR46481">
    <property type="entry name" value="ZINC FINGER BED DOMAIN-CONTAINING PROTEIN 4"/>
    <property type="match status" value="1"/>
</dbReference>
<evidence type="ECO:0000256" key="3">
    <source>
        <dbReference type="ARBA" id="ARBA00022771"/>
    </source>
</evidence>
<dbReference type="InterPro" id="IPR036047">
    <property type="entry name" value="F-box-like_dom_sf"/>
</dbReference>
<keyword evidence="5" id="KW-0238">DNA-binding</keyword>
<dbReference type="Pfam" id="PF14372">
    <property type="entry name" value="hAT-like_RNase-H"/>
    <property type="match status" value="1"/>
</dbReference>
<reference evidence="11" key="1">
    <citation type="submission" date="2024-10" db="EMBL/GenBank/DDBJ databases">
        <authorList>
            <person name="Ryan C."/>
        </authorList>
    </citation>
    <scope>NUCLEOTIDE SEQUENCE [LARGE SCALE GENOMIC DNA]</scope>
</reference>
<feature type="domain" description="hAT-like transposase RNase-H fold" evidence="9">
    <location>
        <begin position="644"/>
        <end position="742"/>
    </location>
</feature>